<gene>
    <name evidence="2" type="ORF">F0L74_24340</name>
</gene>
<proteinExistence type="predicted"/>
<dbReference type="Pfam" id="PF08818">
    <property type="entry name" value="DUF1801"/>
    <property type="match status" value="1"/>
</dbReference>
<sequence length="139" mass="15644">MPEQKTKPTDVSVKAFLDAVPDERKRRDAYAILELMEKTTGYPPVMWGPSIVGFGSYHYKYDSGHEGDAPLAGFSPRKDALTLYVMPGGDEREKLLPKLGKHKASKACIYIKKLEDVDVSVLKELIVYCVNFMKAKYPD</sequence>
<name>A0A5B2VM36_9BACT</name>
<evidence type="ECO:0000313" key="3">
    <source>
        <dbReference type="Proteomes" id="UP000324611"/>
    </source>
</evidence>
<organism evidence="2 3">
    <name type="scientific">Chitinophaga agrisoli</name>
    <dbReference type="NCBI Taxonomy" id="2607653"/>
    <lineage>
        <taxon>Bacteria</taxon>
        <taxon>Pseudomonadati</taxon>
        <taxon>Bacteroidota</taxon>
        <taxon>Chitinophagia</taxon>
        <taxon>Chitinophagales</taxon>
        <taxon>Chitinophagaceae</taxon>
        <taxon>Chitinophaga</taxon>
    </lineage>
</organism>
<keyword evidence="3" id="KW-1185">Reference proteome</keyword>
<dbReference type="AlphaFoldDB" id="A0A5B2VM36"/>
<dbReference type="EMBL" id="VUOC01000004">
    <property type="protein sequence ID" value="KAA2239337.1"/>
    <property type="molecule type" value="Genomic_DNA"/>
</dbReference>
<evidence type="ECO:0000259" key="1">
    <source>
        <dbReference type="Pfam" id="PF08818"/>
    </source>
</evidence>
<reference evidence="2 3" key="1">
    <citation type="submission" date="2019-09" db="EMBL/GenBank/DDBJ databases">
        <title>Chitinophaga ginsengihumi sp. nov., isolated from soil of ginseng rhizosphere.</title>
        <authorList>
            <person name="Lee J."/>
        </authorList>
    </citation>
    <scope>NUCLEOTIDE SEQUENCE [LARGE SCALE GENOMIC DNA]</scope>
    <source>
        <strain evidence="2 3">BN140078</strain>
    </source>
</reference>
<reference evidence="2 3" key="2">
    <citation type="submission" date="2019-09" db="EMBL/GenBank/DDBJ databases">
        <authorList>
            <person name="Jin C."/>
        </authorList>
    </citation>
    <scope>NUCLEOTIDE SEQUENCE [LARGE SCALE GENOMIC DNA]</scope>
    <source>
        <strain evidence="2 3">BN140078</strain>
    </source>
</reference>
<dbReference type="RefSeq" id="WP_149840516.1">
    <property type="nucleotide sequence ID" value="NZ_VUOC01000004.1"/>
</dbReference>
<dbReference type="InterPro" id="IPR014922">
    <property type="entry name" value="YdhG-like"/>
</dbReference>
<dbReference type="Proteomes" id="UP000324611">
    <property type="component" value="Unassembled WGS sequence"/>
</dbReference>
<comment type="caution">
    <text evidence="2">The sequence shown here is derived from an EMBL/GenBank/DDBJ whole genome shotgun (WGS) entry which is preliminary data.</text>
</comment>
<accession>A0A5B2VM36</accession>
<feature type="domain" description="YdhG-like" evidence="1">
    <location>
        <begin position="25"/>
        <end position="126"/>
    </location>
</feature>
<protein>
    <submittedName>
        <fullName evidence="2">DUF1801 domain-containing protein</fullName>
    </submittedName>
</protein>
<evidence type="ECO:0000313" key="2">
    <source>
        <dbReference type="EMBL" id="KAA2239337.1"/>
    </source>
</evidence>
<dbReference type="SUPFAM" id="SSF159888">
    <property type="entry name" value="YdhG-like"/>
    <property type="match status" value="1"/>
</dbReference>